<proteinExistence type="predicted"/>
<evidence type="ECO:0000256" key="8">
    <source>
        <dbReference type="ARBA" id="ARBA00023298"/>
    </source>
</evidence>
<dbReference type="SUPFAM" id="SSF48403">
    <property type="entry name" value="Ankyrin repeat"/>
    <property type="match status" value="1"/>
</dbReference>
<evidence type="ECO:0000256" key="6">
    <source>
        <dbReference type="ARBA" id="ARBA00023028"/>
    </source>
</evidence>
<keyword evidence="2" id="KW-0813">Transport</keyword>
<sequence>MFLKRADIEIMDALLHAIATGNLEIVMLLLDTMGETTPDAEYCGSKYSSEFPAEVTPLHLAIQKGDFAIVSLLLERGHRIERPHIPSCLCNVCKESLRNPSYDLAAWRMSCYRAISSPIYVALTSDDPILATFLLHDELQLCISMDEQYREEYVIMCEDLRQFAVDLISMCESQLEVKLVLSQEFSDTRNIHTVYPTLYLALELSQKEVRDCTAMLDGTQSYQH</sequence>
<evidence type="ECO:0000313" key="12">
    <source>
        <dbReference type="Proteomes" id="UP000694941"/>
    </source>
</evidence>
<evidence type="ECO:0000256" key="4">
    <source>
        <dbReference type="ARBA" id="ARBA00022537"/>
    </source>
</evidence>
<gene>
    <name evidence="13" type="primary">LOC111088055</name>
</gene>
<keyword evidence="7" id="KW-0406">Ion transport</keyword>
<evidence type="ECO:0000256" key="10">
    <source>
        <dbReference type="PROSITE-ProRule" id="PRU00023"/>
    </source>
</evidence>
<keyword evidence="8" id="KW-1053">Target membrane</keyword>
<dbReference type="Proteomes" id="UP000694941">
    <property type="component" value="Unplaced"/>
</dbReference>
<evidence type="ECO:0000256" key="2">
    <source>
        <dbReference type="ARBA" id="ARBA00022448"/>
    </source>
</evidence>
<keyword evidence="4" id="KW-1052">Target cell membrane</keyword>
<evidence type="ECO:0000313" key="13">
    <source>
        <dbReference type="RefSeq" id="XP_022252620.1"/>
    </source>
</evidence>
<dbReference type="InterPro" id="IPR002153">
    <property type="entry name" value="TRPC_channel"/>
</dbReference>
<dbReference type="PROSITE" id="PS50297">
    <property type="entry name" value="ANK_REP_REGION"/>
    <property type="match status" value="1"/>
</dbReference>
<comment type="subcellular location">
    <subcellularLocation>
        <location evidence="1">Target cell membrane</location>
    </subcellularLocation>
</comment>
<dbReference type="SMART" id="SM00248">
    <property type="entry name" value="ANK"/>
    <property type="match status" value="2"/>
</dbReference>
<keyword evidence="6" id="KW-0800">Toxin</keyword>
<accession>A0ABM1T9R4</accession>
<dbReference type="PROSITE" id="PS50088">
    <property type="entry name" value="ANK_REPEAT"/>
    <property type="match status" value="1"/>
</dbReference>
<feature type="repeat" description="ANK" evidence="10">
    <location>
        <begin position="53"/>
        <end position="85"/>
    </location>
</feature>
<dbReference type="Gene3D" id="1.25.40.20">
    <property type="entry name" value="Ankyrin repeat-containing domain"/>
    <property type="match status" value="1"/>
</dbReference>
<keyword evidence="9" id="KW-0407">Ion channel</keyword>
<evidence type="ECO:0000256" key="9">
    <source>
        <dbReference type="ARBA" id="ARBA00023303"/>
    </source>
</evidence>
<dbReference type="PANTHER" id="PTHR10117:SF54">
    <property type="entry name" value="TRANSIENT RECEPTOR POTENTIAL-GAMMA PROTEIN"/>
    <property type="match status" value="1"/>
</dbReference>
<keyword evidence="3" id="KW-0268">Exocytosis</keyword>
<dbReference type="Pfam" id="PF08344">
    <property type="entry name" value="TRP_2"/>
    <property type="match status" value="1"/>
</dbReference>
<keyword evidence="8" id="KW-0472">Membrane</keyword>
<dbReference type="PANTHER" id="PTHR10117">
    <property type="entry name" value="TRANSIENT RECEPTOR POTENTIAL CHANNEL"/>
    <property type="match status" value="1"/>
</dbReference>
<dbReference type="Pfam" id="PF12796">
    <property type="entry name" value="Ank_2"/>
    <property type="match status" value="1"/>
</dbReference>
<evidence type="ECO:0000256" key="3">
    <source>
        <dbReference type="ARBA" id="ARBA00022483"/>
    </source>
</evidence>
<evidence type="ECO:0000256" key="5">
    <source>
        <dbReference type="ARBA" id="ARBA00022737"/>
    </source>
</evidence>
<dbReference type="GeneID" id="111088055"/>
<keyword evidence="5" id="KW-0677">Repeat</keyword>
<reference evidence="13" key="1">
    <citation type="submission" date="2025-08" db="UniProtKB">
        <authorList>
            <consortium name="RefSeq"/>
        </authorList>
    </citation>
    <scope>IDENTIFICATION</scope>
    <source>
        <tissue evidence="13">Muscle</tissue>
    </source>
</reference>
<evidence type="ECO:0000256" key="7">
    <source>
        <dbReference type="ARBA" id="ARBA00023065"/>
    </source>
</evidence>
<evidence type="ECO:0000259" key="11">
    <source>
        <dbReference type="SMART" id="SM01420"/>
    </source>
</evidence>
<dbReference type="SMART" id="SM01420">
    <property type="entry name" value="TRP_2"/>
    <property type="match status" value="1"/>
</dbReference>
<organism evidence="12 13">
    <name type="scientific">Limulus polyphemus</name>
    <name type="common">Atlantic horseshoe crab</name>
    <dbReference type="NCBI Taxonomy" id="6850"/>
    <lineage>
        <taxon>Eukaryota</taxon>
        <taxon>Metazoa</taxon>
        <taxon>Ecdysozoa</taxon>
        <taxon>Arthropoda</taxon>
        <taxon>Chelicerata</taxon>
        <taxon>Merostomata</taxon>
        <taxon>Xiphosura</taxon>
        <taxon>Limulidae</taxon>
        <taxon>Limulus</taxon>
    </lineage>
</organism>
<keyword evidence="6" id="KW-0528">Neurotoxin</keyword>
<keyword evidence="12" id="KW-1185">Reference proteome</keyword>
<name>A0ABM1T9R4_LIMPO</name>
<protein>
    <submittedName>
        <fullName evidence="13">Transient-receptor-potential-like protein</fullName>
    </submittedName>
</protein>
<keyword evidence="10" id="KW-0040">ANK repeat</keyword>
<keyword evidence="6" id="KW-0638">Presynaptic neurotoxin</keyword>
<dbReference type="InterPro" id="IPR002110">
    <property type="entry name" value="Ankyrin_rpt"/>
</dbReference>
<feature type="domain" description="Transient receptor ion channel" evidence="11">
    <location>
        <begin position="88"/>
        <end position="150"/>
    </location>
</feature>
<dbReference type="InterPro" id="IPR036770">
    <property type="entry name" value="Ankyrin_rpt-contain_sf"/>
</dbReference>
<dbReference type="InterPro" id="IPR013555">
    <property type="entry name" value="TRP_dom"/>
</dbReference>
<evidence type="ECO:0000256" key="1">
    <source>
        <dbReference type="ARBA" id="ARBA00004175"/>
    </source>
</evidence>
<dbReference type="RefSeq" id="XP_022252620.1">
    <property type="nucleotide sequence ID" value="XM_022396912.1"/>
</dbReference>